<reference evidence="3 4" key="1">
    <citation type="journal article" date="2018" name="bioRxiv">
        <title>Evidence of independent acquisition and adaption of ultra-small bacteria to human hosts across the highly diverse yet reduced genomes of the phylum Saccharibacteria.</title>
        <authorList>
            <person name="McLean J.S."/>
            <person name="Bor B."/>
            <person name="To T.T."/>
            <person name="Liu Q."/>
            <person name="Kearns K.A."/>
            <person name="Solden L.M."/>
            <person name="Wrighton K.C."/>
            <person name="He X."/>
            <person name="Shi W."/>
        </authorList>
    </citation>
    <scope>NUCLEOTIDE SEQUENCE [LARGE SCALE GENOMIC DNA]</scope>
    <source>
        <strain evidence="3 4">TM7_G3_2_Rum_HOT_351B</strain>
    </source>
</reference>
<reference evidence="3 4" key="2">
    <citation type="journal article" date="2020" name="Cell Rep.">
        <title>Acquisition and Adaptation of Ultra-small Parasitic Reduced Genome Bacteria to Mammalian Hosts.</title>
        <authorList>
            <person name="McLean J.S."/>
            <person name="Bor B."/>
            <person name="Kerns K.A."/>
            <person name="Liu Q."/>
            <person name="To T.T."/>
            <person name="Solden L."/>
            <person name="Hendrickson E.L."/>
            <person name="Wrighton K."/>
            <person name="Shi W."/>
            <person name="He X."/>
        </authorList>
    </citation>
    <scope>NUCLEOTIDE SEQUENCE [LARGE SCALE GENOMIC DNA]</scope>
    <source>
        <strain evidence="3 4">TM7_G3_2_Rum_HOT_351B</strain>
    </source>
</reference>
<evidence type="ECO:0000256" key="2">
    <source>
        <dbReference type="SAM" id="Phobius"/>
    </source>
</evidence>
<feature type="region of interest" description="Disordered" evidence="1">
    <location>
        <begin position="204"/>
        <end position="240"/>
    </location>
</feature>
<proteinExistence type="predicted"/>
<comment type="caution">
    <text evidence="3">The sequence shown here is derived from an EMBL/GenBank/DDBJ whole genome shotgun (WGS) entry which is preliminary data.</text>
</comment>
<gene>
    <name evidence="3" type="primary">cotH</name>
    <name evidence="3" type="ORF">G3RUM_00422</name>
</gene>
<feature type="compositionally biased region" description="Polar residues" evidence="1">
    <location>
        <begin position="218"/>
        <end position="240"/>
    </location>
</feature>
<keyword evidence="2" id="KW-1133">Transmembrane helix</keyword>
<keyword evidence="4" id="KW-1185">Reference proteome</keyword>
<sequence length="503" mass="56811">MNLSKHKKPLIVFVSIVLLLTTIFIIVRISTTSNSNNKYYADTLFDGSYVHKINIEIPESSWQDLLTNPTEKTKYQANVTIDDYQINNVSFATKGTTSLTEVATSNSDRYSFKINFGKYVKDQTYYGLDKLNLNNSMSDTTYMKDYLSYFIMRDMGVETPLASYAELSINGEPYGLYVAVEEVEDSFLARNGNAADSVLYKPEKPARQEPAPPINPTAEVSQQNPPHSNKPTPPEESTTNAGADLVYIDNDPASYSDIFDHVVNQATRKDETELIQTIKALSDNSNIETYWDIDAVINYFAVHNFLLNFDSYTGSSMHNYYLLQENGFTTILPWDYNLAFGTLINNTSNKDVTYLTRLINWGIDSPLSDVAENQRPLWQIIAQNPEYLQKYHNKLAELISKSDSYTTEIIRIYSLIRDYVANDPTAFFNVQQFDLGTQTLKNFIDLRSQSITKQLSGDIPTTNTLQDNDPSSLIDGTIVNIENMGTQGGDGHTCHIHVTAKTY</sequence>
<organism evidence="3 4">
    <name type="scientific">Candidatus Nanosyncoccus alces</name>
    <dbReference type="NCBI Taxonomy" id="2171997"/>
    <lineage>
        <taxon>Bacteria</taxon>
        <taxon>Candidatus Saccharimonadota</taxon>
        <taxon>Candidatus Nanosyncoccalia</taxon>
        <taxon>Candidatus Nanosyncoccales</taxon>
        <taxon>Candidatus Nanosyncoccaceae</taxon>
        <taxon>Candidatus Nanosyncoccus</taxon>
    </lineage>
</organism>
<protein>
    <submittedName>
        <fullName evidence="3">Inner spore coat protein H</fullName>
    </submittedName>
</protein>
<evidence type="ECO:0000313" key="4">
    <source>
        <dbReference type="Proteomes" id="UP001191019"/>
    </source>
</evidence>
<dbReference type="InterPro" id="IPR014867">
    <property type="entry name" value="Spore_coat_CotH_CotH2/3/7"/>
</dbReference>
<accession>A0ABY0FNP8</accession>
<dbReference type="EMBL" id="PRLM01000003">
    <property type="protein sequence ID" value="RYC74873.1"/>
    <property type="molecule type" value="Genomic_DNA"/>
</dbReference>
<evidence type="ECO:0000256" key="1">
    <source>
        <dbReference type="SAM" id="MobiDB-lite"/>
    </source>
</evidence>
<dbReference type="Proteomes" id="UP001191019">
    <property type="component" value="Unassembled WGS sequence"/>
</dbReference>
<name>A0ABY0FNP8_9BACT</name>
<keyword evidence="2" id="KW-0812">Transmembrane</keyword>
<dbReference type="Pfam" id="PF08757">
    <property type="entry name" value="CotH"/>
    <property type="match status" value="1"/>
</dbReference>
<feature type="transmembrane region" description="Helical" evidence="2">
    <location>
        <begin position="9"/>
        <end position="29"/>
    </location>
</feature>
<dbReference type="PANTHER" id="PTHR40050:SF1">
    <property type="entry name" value="INNER SPORE COAT PROTEIN H"/>
    <property type="match status" value="1"/>
</dbReference>
<dbReference type="PANTHER" id="PTHR40050">
    <property type="entry name" value="INNER SPORE COAT PROTEIN H"/>
    <property type="match status" value="1"/>
</dbReference>
<keyword evidence="2" id="KW-0472">Membrane</keyword>
<evidence type="ECO:0000313" key="3">
    <source>
        <dbReference type="EMBL" id="RYC74873.1"/>
    </source>
</evidence>
<dbReference type="RefSeq" id="WP_129734920.1">
    <property type="nucleotide sequence ID" value="NZ_PRLM01000003.1"/>
</dbReference>